<protein>
    <submittedName>
        <fullName evidence="7">CidA/LrgA family protein</fullName>
    </submittedName>
</protein>
<organism evidence="7 8">
    <name type="scientific">Desulfosporosinus fructosivorans</name>
    <dbReference type="NCBI Taxonomy" id="2018669"/>
    <lineage>
        <taxon>Bacteria</taxon>
        <taxon>Bacillati</taxon>
        <taxon>Bacillota</taxon>
        <taxon>Clostridia</taxon>
        <taxon>Eubacteriales</taxon>
        <taxon>Desulfitobacteriaceae</taxon>
        <taxon>Desulfosporosinus</taxon>
    </lineage>
</organism>
<name>A0A4Z0R6T6_9FIRM</name>
<gene>
    <name evidence="7" type="ORF">E4K67_04645</name>
</gene>
<keyword evidence="4 6" id="KW-1133">Transmembrane helix</keyword>
<dbReference type="RefSeq" id="WP_135545268.1">
    <property type="nucleotide sequence ID" value="NZ_SPQQ01000002.1"/>
</dbReference>
<keyword evidence="3 6" id="KW-0812">Transmembrane</keyword>
<dbReference type="OrthoDB" id="3176438at2"/>
<feature type="transmembrane region" description="Helical" evidence="6">
    <location>
        <begin position="63"/>
        <end position="79"/>
    </location>
</feature>
<evidence type="ECO:0000313" key="7">
    <source>
        <dbReference type="EMBL" id="TGE38772.1"/>
    </source>
</evidence>
<evidence type="ECO:0000256" key="6">
    <source>
        <dbReference type="SAM" id="Phobius"/>
    </source>
</evidence>
<keyword evidence="2" id="KW-1003">Cell membrane</keyword>
<evidence type="ECO:0000256" key="2">
    <source>
        <dbReference type="ARBA" id="ARBA00022475"/>
    </source>
</evidence>
<feature type="transmembrane region" description="Helical" evidence="6">
    <location>
        <begin position="91"/>
        <end position="114"/>
    </location>
</feature>
<dbReference type="InterPro" id="IPR005538">
    <property type="entry name" value="LrgA/CidA"/>
</dbReference>
<evidence type="ECO:0000256" key="4">
    <source>
        <dbReference type="ARBA" id="ARBA00022989"/>
    </source>
</evidence>
<dbReference type="AlphaFoldDB" id="A0A4Z0R6T6"/>
<proteinExistence type="predicted"/>
<dbReference type="Pfam" id="PF03788">
    <property type="entry name" value="LrgA"/>
    <property type="match status" value="1"/>
</dbReference>
<feature type="transmembrane region" description="Helical" evidence="6">
    <location>
        <begin position="7"/>
        <end position="25"/>
    </location>
</feature>
<accession>A0A4Z0R6T6</accession>
<reference evidence="7 8" key="1">
    <citation type="submission" date="2019-03" db="EMBL/GenBank/DDBJ databases">
        <title>Draft Genome Sequence of Desulfosporosinus fructosivorans Strain 63.6F, Isolated from Marine Sediment in the Baltic Sea.</title>
        <authorList>
            <person name="Hausmann B."/>
            <person name="Vandieken V."/>
            <person name="Pjevac P."/>
            <person name="Schreck K."/>
            <person name="Herbold C.W."/>
            <person name="Loy A."/>
        </authorList>
    </citation>
    <scope>NUCLEOTIDE SEQUENCE [LARGE SCALE GENOMIC DNA]</scope>
    <source>
        <strain evidence="7 8">63.6F</strain>
    </source>
</reference>
<comment type="caution">
    <text evidence="7">The sequence shown here is derived from an EMBL/GenBank/DDBJ whole genome shotgun (WGS) entry which is preliminary data.</text>
</comment>
<evidence type="ECO:0000313" key="8">
    <source>
        <dbReference type="Proteomes" id="UP000298460"/>
    </source>
</evidence>
<keyword evidence="5 6" id="KW-0472">Membrane</keyword>
<evidence type="ECO:0000256" key="1">
    <source>
        <dbReference type="ARBA" id="ARBA00004651"/>
    </source>
</evidence>
<evidence type="ECO:0000256" key="5">
    <source>
        <dbReference type="ARBA" id="ARBA00023136"/>
    </source>
</evidence>
<evidence type="ECO:0000256" key="3">
    <source>
        <dbReference type="ARBA" id="ARBA00022692"/>
    </source>
</evidence>
<feature type="transmembrane region" description="Helical" evidence="6">
    <location>
        <begin position="31"/>
        <end position="51"/>
    </location>
</feature>
<dbReference type="PANTHER" id="PTHR33931">
    <property type="entry name" value="HOLIN-LIKE PROTEIN CIDA-RELATED"/>
    <property type="match status" value="1"/>
</dbReference>
<dbReference type="GO" id="GO:0005886">
    <property type="term" value="C:plasma membrane"/>
    <property type="evidence" value="ECO:0007669"/>
    <property type="project" value="UniProtKB-SubCell"/>
</dbReference>
<dbReference type="EMBL" id="SPQQ01000002">
    <property type="protein sequence ID" value="TGE38772.1"/>
    <property type="molecule type" value="Genomic_DNA"/>
</dbReference>
<keyword evidence="8" id="KW-1185">Reference proteome</keyword>
<comment type="subcellular location">
    <subcellularLocation>
        <location evidence="1">Cell membrane</location>
        <topology evidence="1">Multi-pass membrane protein</topology>
    </subcellularLocation>
</comment>
<dbReference type="PANTHER" id="PTHR33931:SF2">
    <property type="entry name" value="HOLIN-LIKE PROTEIN CIDA"/>
    <property type="match status" value="1"/>
</dbReference>
<dbReference type="Proteomes" id="UP000298460">
    <property type="component" value="Unassembled WGS sequence"/>
</dbReference>
<sequence>MKNILKILLQIFFLWVIFYLGTWVVKLLLLPIPGSVLGLIILFVLLSTGVIKEQWLSKATNPLLKHLSFFFIPIAVQLMEWSDLFMQKGYLLFLPLVVSALVALLTTGGIVQILTKVPQEKKGVISLVKHRNDCFHY</sequence>